<organism evidence="6 7">
    <name type="scientific">Leucobacter soli</name>
    <dbReference type="NCBI Taxonomy" id="2812850"/>
    <lineage>
        <taxon>Bacteria</taxon>
        <taxon>Bacillati</taxon>
        <taxon>Actinomycetota</taxon>
        <taxon>Actinomycetes</taxon>
        <taxon>Micrococcales</taxon>
        <taxon>Microbacteriaceae</taxon>
        <taxon>Leucobacter</taxon>
    </lineage>
</organism>
<evidence type="ECO:0000313" key="7">
    <source>
        <dbReference type="Proteomes" id="UP000693892"/>
    </source>
</evidence>
<sequence length="342" mass="34746">MNRTQLRFAGIVAGAAAVALALVGCSSAGNGGGGTDDTGADGGDFTPSFAFIAADLSDFGQMQLEGAESVAEGLGGSVTMLDGANDDNSLTTICNDAIASGRYNGIILNPVSAPGAIPCVEAAHEAGIAVATVEGFAGPSSTTVEPQLDGVIVSVGTSNENYGSMIAETLVSACEGFDPCNYIHIFGIKGYQLSEDIHAAVQAEVGDDPRFVEVAQGEDYFTPDDGRQIVADLIAANPETNVVLNSSDSTAVQVANLLKEIDRTDIVVLGDGGSRQGLAGVADGSIFSTVILRPFTYGATAAEALVAHNTGEPVPTPEEVADLAAPFIVTKDNVEGLEGEWG</sequence>
<dbReference type="GO" id="GO:0030313">
    <property type="term" value="C:cell envelope"/>
    <property type="evidence" value="ECO:0007669"/>
    <property type="project" value="UniProtKB-SubCell"/>
</dbReference>
<keyword evidence="7" id="KW-1185">Reference proteome</keyword>
<dbReference type="CDD" id="cd01536">
    <property type="entry name" value="PBP1_ABC_sugar_binding-like"/>
    <property type="match status" value="1"/>
</dbReference>
<dbReference type="PROSITE" id="PS51257">
    <property type="entry name" value="PROKAR_LIPOPROTEIN"/>
    <property type="match status" value="1"/>
</dbReference>
<evidence type="ECO:0000256" key="4">
    <source>
        <dbReference type="SAM" id="SignalP"/>
    </source>
</evidence>
<dbReference type="InterPro" id="IPR025997">
    <property type="entry name" value="SBP_2_dom"/>
</dbReference>
<dbReference type="EMBL" id="CAJVAP010000015">
    <property type="protein sequence ID" value="CAG7611973.1"/>
    <property type="molecule type" value="Genomic_DNA"/>
</dbReference>
<gene>
    <name evidence="6" type="ORF">LEUCIP111803_01509</name>
</gene>
<dbReference type="PANTHER" id="PTHR46847">
    <property type="entry name" value="D-ALLOSE-BINDING PERIPLASMIC PROTEIN-RELATED"/>
    <property type="match status" value="1"/>
</dbReference>
<keyword evidence="3 4" id="KW-0732">Signal</keyword>
<dbReference type="Pfam" id="PF13407">
    <property type="entry name" value="Peripla_BP_4"/>
    <property type="match status" value="1"/>
</dbReference>
<evidence type="ECO:0000313" key="6">
    <source>
        <dbReference type="EMBL" id="CAG7611973.1"/>
    </source>
</evidence>
<name>A0A916NP44_9MICO</name>
<comment type="subcellular location">
    <subcellularLocation>
        <location evidence="1">Cell envelope</location>
    </subcellularLocation>
</comment>
<accession>A0A916NP44</accession>
<dbReference type="PANTHER" id="PTHR46847:SF1">
    <property type="entry name" value="D-ALLOSE-BINDING PERIPLASMIC PROTEIN-RELATED"/>
    <property type="match status" value="1"/>
</dbReference>
<dbReference type="RefSeq" id="WP_218115113.1">
    <property type="nucleotide sequence ID" value="NZ_CAJVAP010000015.1"/>
</dbReference>
<evidence type="ECO:0000256" key="2">
    <source>
        <dbReference type="ARBA" id="ARBA00007639"/>
    </source>
</evidence>
<reference evidence="6" key="1">
    <citation type="submission" date="2021-06" db="EMBL/GenBank/DDBJ databases">
        <authorList>
            <person name="Criscuolo A."/>
        </authorList>
    </citation>
    <scope>NUCLEOTIDE SEQUENCE</scope>
    <source>
        <strain evidence="6">CIP111803</strain>
    </source>
</reference>
<comment type="similarity">
    <text evidence="2">Belongs to the bacterial solute-binding protein 2 family.</text>
</comment>
<feature type="chain" id="PRO_5037111635" description="Periplasmic binding protein domain-containing protein" evidence="4">
    <location>
        <begin position="29"/>
        <end position="342"/>
    </location>
</feature>
<evidence type="ECO:0000256" key="3">
    <source>
        <dbReference type="ARBA" id="ARBA00022729"/>
    </source>
</evidence>
<dbReference type="Proteomes" id="UP000693892">
    <property type="component" value="Unassembled WGS sequence"/>
</dbReference>
<feature type="signal peptide" evidence="4">
    <location>
        <begin position="1"/>
        <end position="28"/>
    </location>
</feature>
<protein>
    <recommendedName>
        <fullName evidence="5">Periplasmic binding protein domain-containing protein</fullName>
    </recommendedName>
</protein>
<dbReference type="AlphaFoldDB" id="A0A916NP44"/>
<evidence type="ECO:0000259" key="5">
    <source>
        <dbReference type="Pfam" id="PF13407"/>
    </source>
</evidence>
<feature type="domain" description="Periplasmic binding protein" evidence="5">
    <location>
        <begin position="50"/>
        <end position="312"/>
    </location>
</feature>
<proteinExistence type="inferred from homology"/>
<comment type="caution">
    <text evidence="6">The sequence shown here is derived from an EMBL/GenBank/DDBJ whole genome shotgun (WGS) entry which is preliminary data.</text>
</comment>
<evidence type="ECO:0000256" key="1">
    <source>
        <dbReference type="ARBA" id="ARBA00004196"/>
    </source>
</evidence>